<evidence type="ECO:0000256" key="1">
    <source>
        <dbReference type="SAM" id="MobiDB-lite"/>
    </source>
</evidence>
<feature type="region of interest" description="Disordered" evidence="1">
    <location>
        <begin position="33"/>
        <end position="57"/>
    </location>
</feature>
<dbReference type="RefSeq" id="WP_316411652.1">
    <property type="nucleotide sequence ID" value="NZ_AP027080.1"/>
</dbReference>
<gene>
    <name evidence="3" type="ORF">METEAL_21820</name>
</gene>
<dbReference type="GO" id="GO:1990351">
    <property type="term" value="C:transporter complex"/>
    <property type="evidence" value="ECO:0007669"/>
    <property type="project" value="TreeGrafter"/>
</dbReference>
<dbReference type="Proteomes" id="UP001238179">
    <property type="component" value="Chromosome"/>
</dbReference>
<organism evidence="3 4">
    <name type="scientific">Mesoterricola silvestris</name>
    <dbReference type="NCBI Taxonomy" id="2927979"/>
    <lineage>
        <taxon>Bacteria</taxon>
        <taxon>Pseudomonadati</taxon>
        <taxon>Acidobacteriota</taxon>
        <taxon>Holophagae</taxon>
        <taxon>Holophagales</taxon>
        <taxon>Holophagaceae</taxon>
        <taxon>Mesoterricola</taxon>
    </lineage>
</organism>
<dbReference type="InterPro" id="IPR050218">
    <property type="entry name" value="LptD"/>
</dbReference>
<dbReference type="KEGG" id="msil:METEAL_21820"/>
<evidence type="ECO:0000313" key="3">
    <source>
        <dbReference type="EMBL" id="BDU73008.1"/>
    </source>
</evidence>
<proteinExistence type="predicted"/>
<sequence>MAHERRTRIGLATALAGLGPLAAQLPPLPPLGPDWQAPTPGELLPLRPQGPGESREGAVPLRYWGKDVKETRGGWEMDDGAVASPDLLLLADHIKYSTLTGEIEAEGHIRMEGPGLRLRCGRLHMDWKRQVGEAWALDMELPPSWYLKSDKVAFTTLKHWDFEKVELSPCPQEQPGWKALVSRLTVDLDKYATIRNLWIWVGKVPTFYYLPWAVYPAKAERTSGLLPISLSFSGPMGASTTVPYYQVLGDTADVTVSPEYFTRQGTLWGGEARWNPEPTHQGSLAGQFIKQRTDDMRRYRFSLKDIWQREDGWQFAADINRASDALLETDYGQGLARLGGTPFDSALYLGRNFPWASFSFNSSEQLTYFTSDSSSPLYNANFPNSLRRQVLPSVQGSLYPVPLGSFYLDAGVRMGRMTYKLDILPASDGTVPNDTYAWRRDDGFLRLQGRVGQWGPLRADLETLGRYTRYSRSLGMSLFDTANVTNGNLNITTSPFQVDAPALDRILGSARLQLSAPPIGRSYTDVNLFGYKGEIKHVMNPYFAVLSTSKASAEGRIPHFDDVDSQPGVGNSAAGERSLELGVKQHFLGRPGLNVPFLDLVRWRISSKFHMAPILLNDGQVKKGWATLDNDLDVEPDENLRISFRRSSDVSDSDADQSLSADYKAGDGTRFNLAYYSTGINRLLVRQKGIQLGGLKRLWNDDVRLEFQANYDFKRRAFAGSQVALAYVTPCVAYSLRFSHIGITVPGSLTKEDRLDVVVTLRSLGDLGKYTF</sequence>
<name>A0AA48H733_9BACT</name>
<dbReference type="InterPro" id="IPR045659">
    <property type="entry name" value="LptD_2"/>
</dbReference>
<protein>
    <recommendedName>
        <fullName evidence="2">LPS-assembly protein LptD central domain-containing protein</fullName>
    </recommendedName>
</protein>
<dbReference type="AlphaFoldDB" id="A0AA48H733"/>
<dbReference type="EMBL" id="AP027080">
    <property type="protein sequence ID" value="BDU73008.1"/>
    <property type="molecule type" value="Genomic_DNA"/>
</dbReference>
<evidence type="ECO:0000259" key="2">
    <source>
        <dbReference type="Pfam" id="PF19838"/>
    </source>
</evidence>
<accession>A0AA48H733</accession>
<reference evidence="4" key="1">
    <citation type="journal article" date="2023" name="Int. J. Syst. Evol. Microbiol.">
        <title>Mesoterricola silvestris gen. nov., sp. nov., Mesoterricola sediminis sp. nov., Geothrix oryzae sp. nov., Geothrix edaphica sp. nov., Geothrix rubra sp. nov., and Geothrix limicola sp. nov., six novel members of Acidobacteriota isolated from soils.</title>
        <authorList>
            <person name="Itoh H."/>
            <person name="Sugisawa Y."/>
            <person name="Mise K."/>
            <person name="Xu Z."/>
            <person name="Kuniyasu M."/>
            <person name="Ushijima N."/>
            <person name="Kawano K."/>
            <person name="Kobayashi E."/>
            <person name="Shiratori Y."/>
            <person name="Masuda Y."/>
            <person name="Senoo K."/>
        </authorList>
    </citation>
    <scope>NUCLEOTIDE SEQUENCE [LARGE SCALE GENOMIC DNA]</scope>
    <source>
        <strain evidence="4">W79</strain>
    </source>
</reference>
<evidence type="ECO:0000313" key="4">
    <source>
        <dbReference type="Proteomes" id="UP001238179"/>
    </source>
</evidence>
<dbReference type="Pfam" id="PF19838">
    <property type="entry name" value="LptD_2"/>
    <property type="match status" value="1"/>
</dbReference>
<keyword evidence="4" id="KW-1185">Reference proteome</keyword>
<dbReference type="PANTHER" id="PTHR30189">
    <property type="entry name" value="LPS-ASSEMBLY PROTEIN"/>
    <property type="match status" value="1"/>
</dbReference>
<dbReference type="PANTHER" id="PTHR30189:SF1">
    <property type="entry name" value="LPS-ASSEMBLY PROTEIN LPTD"/>
    <property type="match status" value="1"/>
</dbReference>
<feature type="domain" description="LPS-assembly protein LptD central" evidence="2">
    <location>
        <begin position="197"/>
        <end position="365"/>
    </location>
</feature>
<dbReference type="GO" id="GO:0009279">
    <property type="term" value="C:cell outer membrane"/>
    <property type="evidence" value="ECO:0007669"/>
    <property type="project" value="TreeGrafter"/>
</dbReference>